<dbReference type="Pfam" id="PF13393">
    <property type="entry name" value="tRNA-synt_His"/>
    <property type="match status" value="1"/>
</dbReference>
<dbReference type="HAMAP" id="MF_00125">
    <property type="entry name" value="HisZ"/>
    <property type="match status" value="1"/>
</dbReference>
<protein>
    <recommendedName>
        <fullName evidence="5 10">ATP phosphoribosyltransferase regulatory subunit</fullName>
    </recommendedName>
</protein>
<dbReference type="PANTHER" id="PTHR43707:SF1">
    <property type="entry name" value="HISTIDINE--TRNA LIGASE, MITOCHONDRIAL-RELATED"/>
    <property type="match status" value="1"/>
</dbReference>
<dbReference type="GO" id="GO:0004821">
    <property type="term" value="F:histidine-tRNA ligase activity"/>
    <property type="evidence" value="ECO:0007669"/>
    <property type="project" value="InterPro"/>
</dbReference>
<dbReference type="PIRSF" id="PIRSF001549">
    <property type="entry name" value="His-tRNA_synth"/>
    <property type="match status" value="1"/>
</dbReference>
<dbReference type="Proteomes" id="UP000053354">
    <property type="component" value="Chromosome"/>
</dbReference>
<feature type="binding site" evidence="11">
    <location>
        <position position="124"/>
    </location>
    <ligand>
        <name>L-histidine</name>
        <dbReference type="ChEBI" id="CHEBI:57595"/>
    </ligand>
</feature>
<gene>
    <name evidence="10" type="primary">hisZ</name>
    <name evidence="13" type="ORF">I858_002540</name>
</gene>
<keyword evidence="14" id="KW-1185">Reference proteome</keyword>
<reference evidence="13" key="1">
    <citation type="submission" date="2016-10" db="EMBL/GenBank/DDBJ databases">
        <authorList>
            <person name="See-Too W.S."/>
        </authorList>
    </citation>
    <scope>NUCLEOTIDE SEQUENCE</scope>
    <source>
        <strain evidence="13">L10.15</strain>
    </source>
</reference>
<dbReference type="Pfam" id="PF21996">
    <property type="entry name" value="HisZ-like"/>
    <property type="match status" value="1"/>
</dbReference>
<evidence type="ECO:0000256" key="4">
    <source>
        <dbReference type="ARBA" id="ARBA00011496"/>
    </source>
</evidence>
<dbReference type="SUPFAM" id="SSF55681">
    <property type="entry name" value="Class II aaRS and biotin synthetases"/>
    <property type="match status" value="1"/>
</dbReference>
<keyword evidence="8 10" id="KW-0368">Histidine biosynthesis</keyword>
<proteinExistence type="inferred from homology"/>
<dbReference type="Gene3D" id="3.40.50.12590">
    <property type="match status" value="1"/>
</dbReference>
<comment type="pathway">
    <text evidence="2 10">Amino-acid biosynthesis; L-histidine biosynthesis; L-histidine from 5-phospho-alpha-D-ribose 1-diphosphate: step 1/9.</text>
</comment>
<comment type="similarity">
    <text evidence="3 10">Belongs to the class-II aminoacyl-tRNA synthetase family. HisZ subfamily.</text>
</comment>
<sequence length="385" mass="43222">MTIQMFEKPLGMRDDFPFIAKKKADLRTNGTTIIQQAGYELLQTPTLEYYETIGKISAIADNALFKLLDSQGETLVLRPDMTSPIARVAASKLLKEKMPVRLGYYSTVFRAQKREGGRPAEFEQMGVELIGDDSLYADAEVIILAGNIVKNLGIKSSRFVIGHTQLLQLILEDFGLNQEQIEQVRSTFVSKNSVGFETLTNQLPIESSRVESFISLISTTTIEEWQQWIDPHNAKQTALYEEMKKLKKILDRSGLSDLVTYDLSFNSHMTYYTGLVFEVYAAGSGFPLGNGGRYDGLMKQFGLEVGATGFGLRVDRLLELISAVPERQDHTLILFDEQNEDAAYDEAQKLRAQAKRVTLQFAPAVMAIDKFSNHFSEVLRMEGVN</sequence>
<dbReference type="UniPathway" id="UPA00031">
    <property type="reaction ID" value="UER00006"/>
</dbReference>
<dbReference type="InterPro" id="IPR053846">
    <property type="entry name" value="HisZ-C"/>
</dbReference>
<evidence type="ECO:0000256" key="5">
    <source>
        <dbReference type="ARBA" id="ARBA00020397"/>
    </source>
</evidence>
<dbReference type="GO" id="GO:0005737">
    <property type="term" value="C:cytoplasm"/>
    <property type="evidence" value="ECO:0007669"/>
    <property type="project" value="UniProtKB-SubCell"/>
</dbReference>
<accession>A0A1B1RYB4</accession>
<dbReference type="GO" id="GO:0140096">
    <property type="term" value="F:catalytic activity, acting on a protein"/>
    <property type="evidence" value="ECO:0007669"/>
    <property type="project" value="UniProtKB-ARBA"/>
</dbReference>
<evidence type="ECO:0000256" key="10">
    <source>
        <dbReference type="HAMAP-Rule" id="MF_00125"/>
    </source>
</evidence>
<evidence type="ECO:0000256" key="3">
    <source>
        <dbReference type="ARBA" id="ARBA00005539"/>
    </source>
</evidence>
<dbReference type="InterPro" id="IPR006195">
    <property type="entry name" value="aa-tRNA-synth_II"/>
</dbReference>
<dbReference type="Gene3D" id="3.30.930.10">
    <property type="entry name" value="Bira Bifunctional Protein, Domain 2"/>
    <property type="match status" value="1"/>
</dbReference>
<dbReference type="InterPro" id="IPR041715">
    <property type="entry name" value="HisRS-like_core"/>
</dbReference>
<evidence type="ECO:0000256" key="11">
    <source>
        <dbReference type="PIRSR" id="PIRSR001549-1"/>
    </source>
</evidence>
<comment type="function">
    <text evidence="9 10">Required for the first step of histidine biosynthesis. May allow the feedback regulation of ATP phosphoribosyltransferase activity by histidine.</text>
</comment>
<evidence type="ECO:0000256" key="7">
    <source>
        <dbReference type="ARBA" id="ARBA00022605"/>
    </source>
</evidence>
<dbReference type="InterPro" id="IPR045864">
    <property type="entry name" value="aa-tRNA-synth_II/BPL/LPL"/>
</dbReference>
<dbReference type="GO" id="GO:0000105">
    <property type="term" value="P:L-histidine biosynthetic process"/>
    <property type="evidence" value="ECO:0007669"/>
    <property type="project" value="UniProtKB-UniRule"/>
</dbReference>
<dbReference type="CDD" id="cd00773">
    <property type="entry name" value="HisRS-like_core"/>
    <property type="match status" value="1"/>
</dbReference>
<dbReference type="KEGG" id="pll:I858_002540"/>
<dbReference type="OrthoDB" id="9800814at2"/>
<dbReference type="RefSeq" id="WP_049694303.1">
    <property type="nucleotide sequence ID" value="NZ_CP016540.2"/>
</dbReference>
<name>A0A1B1RYB4_9BACL</name>
<keyword evidence="13" id="KW-0328">Glycosyltransferase</keyword>
<dbReference type="InterPro" id="IPR004517">
    <property type="entry name" value="HisZ"/>
</dbReference>
<evidence type="ECO:0000256" key="1">
    <source>
        <dbReference type="ARBA" id="ARBA00004496"/>
    </source>
</evidence>
<dbReference type="AlphaFoldDB" id="A0A1B1RYB4"/>
<feature type="binding site" evidence="11">
    <location>
        <position position="110"/>
    </location>
    <ligand>
        <name>L-histidine</name>
        <dbReference type="ChEBI" id="CHEBI:57595"/>
    </ligand>
</feature>
<organism evidence="13 14">
    <name type="scientific">Planococcus versutus</name>
    <dbReference type="NCBI Taxonomy" id="1302659"/>
    <lineage>
        <taxon>Bacteria</taxon>
        <taxon>Bacillati</taxon>
        <taxon>Bacillota</taxon>
        <taxon>Bacilli</taxon>
        <taxon>Bacillales</taxon>
        <taxon>Caryophanaceae</taxon>
        <taxon>Planococcus</taxon>
    </lineage>
</organism>
<evidence type="ECO:0000256" key="2">
    <source>
        <dbReference type="ARBA" id="ARBA00004667"/>
    </source>
</evidence>
<dbReference type="PROSITE" id="PS50862">
    <property type="entry name" value="AA_TRNA_LIGASE_II"/>
    <property type="match status" value="1"/>
</dbReference>
<keyword evidence="7 10" id="KW-0028">Amino-acid biosynthesis</keyword>
<keyword evidence="6 10" id="KW-0963">Cytoplasm</keyword>
<comment type="subunit">
    <text evidence="4 10">Heteromultimer composed of HisG and HisZ subunits.</text>
</comment>
<dbReference type="PANTHER" id="PTHR43707">
    <property type="entry name" value="HISTIDYL-TRNA SYNTHETASE"/>
    <property type="match status" value="1"/>
</dbReference>
<evidence type="ECO:0000256" key="8">
    <source>
        <dbReference type="ARBA" id="ARBA00023102"/>
    </source>
</evidence>
<evidence type="ECO:0000313" key="14">
    <source>
        <dbReference type="Proteomes" id="UP000053354"/>
    </source>
</evidence>
<comment type="subcellular location">
    <subcellularLocation>
        <location evidence="1 10">Cytoplasm</location>
    </subcellularLocation>
</comment>
<comment type="miscellaneous">
    <text evidence="10">This function is generally fulfilled by the C-terminal part of HisG, which is missing in some bacteria such as this one.</text>
</comment>
<dbReference type="InterPro" id="IPR004516">
    <property type="entry name" value="HisRS/HisZ"/>
</dbReference>
<dbReference type="GO" id="GO:0006427">
    <property type="term" value="P:histidyl-tRNA aminoacylation"/>
    <property type="evidence" value="ECO:0007669"/>
    <property type="project" value="InterPro"/>
</dbReference>
<feature type="binding site" evidence="11">
    <location>
        <position position="128"/>
    </location>
    <ligand>
        <name>L-histidine</name>
        <dbReference type="ChEBI" id="CHEBI:57595"/>
    </ligand>
</feature>
<feature type="binding site" evidence="11">
    <location>
        <begin position="80"/>
        <end position="82"/>
    </location>
    <ligand>
        <name>L-histidine</name>
        <dbReference type="ChEBI" id="CHEBI:57595"/>
    </ligand>
</feature>
<dbReference type="STRING" id="1302659.I858_002540"/>
<keyword evidence="13" id="KW-0808">Transferase</keyword>
<feature type="domain" description="Aminoacyl-transfer RNA synthetases class-II family profile" evidence="12">
    <location>
        <begin position="33"/>
        <end position="321"/>
    </location>
</feature>
<evidence type="ECO:0000259" key="12">
    <source>
        <dbReference type="PROSITE" id="PS50862"/>
    </source>
</evidence>
<dbReference type="GO" id="GO:0016757">
    <property type="term" value="F:glycosyltransferase activity"/>
    <property type="evidence" value="ECO:0007669"/>
    <property type="project" value="UniProtKB-KW"/>
</dbReference>
<evidence type="ECO:0000256" key="6">
    <source>
        <dbReference type="ARBA" id="ARBA00022490"/>
    </source>
</evidence>
<evidence type="ECO:0000256" key="9">
    <source>
        <dbReference type="ARBA" id="ARBA00025246"/>
    </source>
</evidence>
<dbReference type="EMBL" id="CP016540">
    <property type="protein sequence ID" value="ANU25931.1"/>
    <property type="molecule type" value="Genomic_DNA"/>
</dbReference>
<feature type="binding site" evidence="11">
    <location>
        <begin position="271"/>
        <end position="272"/>
    </location>
    <ligand>
        <name>L-histidine</name>
        <dbReference type="ChEBI" id="CHEBI:57595"/>
    </ligand>
</feature>
<evidence type="ECO:0000313" key="13">
    <source>
        <dbReference type="EMBL" id="ANU25931.1"/>
    </source>
</evidence>